<dbReference type="OrthoDB" id="9779724at2"/>
<dbReference type="NCBIfam" id="TIGR02516">
    <property type="entry name" value="type_III_yscC"/>
    <property type="match status" value="1"/>
</dbReference>
<dbReference type="InterPro" id="IPR004845">
    <property type="entry name" value="T2SS_GspD_CS"/>
</dbReference>
<keyword evidence="9 10" id="KW-0998">Cell outer membrane</keyword>
<dbReference type="InterPro" id="IPR003522">
    <property type="entry name" value="T3SS_OM_pore_YscC"/>
</dbReference>
<dbReference type="Pfam" id="PF03958">
    <property type="entry name" value="Secretin_N"/>
    <property type="match status" value="1"/>
</dbReference>
<dbReference type="PRINTS" id="PR01337">
    <property type="entry name" value="TYPE3OMGPROT"/>
</dbReference>
<dbReference type="EMBL" id="LR861807">
    <property type="protein sequence ID" value="CAD1797230.1"/>
    <property type="molecule type" value="Genomic_DNA"/>
</dbReference>
<accession>A0A2N7V8M5</accession>
<keyword evidence="3 10" id="KW-0813">Transport</keyword>
<keyword evidence="4 10" id="KW-0732">Signal</keyword>
<dbReference type="Proteomes" id="UP000514411">
    <property type="component" value="Chromosome"/>
</dbReference>
<dbReference type="InterPro" id="IPR005644">
    <property type="entry name" value="NolW-like"/>
</dbReference>
<comment type="subcellular location">
    <subcellularLocation>
        <location evidence="1 10 11">Cell outer membrane</location>
    </subcellularLocation>
</comment>
<evidence type="ECO:0000313" key="16">
    <source>
        <dbReference type="EMBL" id="CAD1797230.1"/>
    </source>
</evidence>
<name>A0A2N7V8M5_XANCJ</name>
<evidence type="ECO:0000256" key="5">
    <source>
        <dbReference type="ARBA" id="ARBA00022927"/>
    </source>
</evidence>
<dbReference type="AlphaFoldDB" id="A0A2N7V8M5"/>
<feature type="domain" description="NolW-like" evidence="13">
    <location>
        <begin position="187"/>
        <end position="367"/>
    </location>
</feature>
<dbReference type="RefSeq" id="WP_026064306.1">
    <property type="nucleotide sequence ID" value="NZ_CP012251.1"/>
</dbReference>
<protein>
    <recommendedName>
        <fullName evidence="10">Type 3 secretion system secretin</fullName>
        <shortName evidence="10">T3SS secretin</shortName>
    </recommendedName>
</protein>
<dbReference type="PANTHER" id="PTHR30332">
    <property type="entry name" value="PROBABLE GENERAL SECRETION PATHWAY PROTEIN D"/>
    <property type="match status" value="1"/>
</dbReference>
<evidence type="ECO:0000313" key="15">
    <source>
        <dbReference type="EMBL" id="CAD0342801.1"/>
    </source>
</evidence>
<reference evidence="15 17" key="1">
    <citation type="submission" date="2020-07" db="EMBL/GenBank/DDBJ databases">
        <authorList>
            <person name="Teixeira M."/>
        </authorList>
    </citation>
    <scope>NUCLEOTIDE SEQUENCE</scope>
    <source>
        <strain evidence="16">3</strain>
        <strain evidence="15">Xanthomonas arboricola pv. juglandis CPBF 427</strain>
    </source>
</reference>
<gene>
    <name evidence="10 15" type="primary">sctC</name>
    <name evidence="16" type="ORF">XSP_003874</name>
    <name evidence="15" type="ORF">XSP_003905</name>
</gene>
<proteinExistence type="inferred from homology"/>
<comment type="function">
    <text evidence="10">Component of the type III secretion system (T3SS), also called injectisome, which is used to inject bacterial effector proteins into eukaryotic host cells. Forms a ring-shaped multimeric structure with an apparent central pore in the outer membrane.</text>
</comment>
<dbReference type="Pfam" id="PF21304">
    <property type="entry name" value="T3S_SPI-1_N0"/>
    <property type="match status" value="1"/>
</dbReference>
<feature type="signal peptide" evidence="10">
    <location>
        <begin position="1"/>
        <end position="34"/>
    </location>
</feature>
<dbReference type="HAMAP" id="MF_02219">
    <property type="entry name" value="Type_III_secretin"/>
    <property type="match status" value="1"/>
</dbReference>
<dbReference type="InterPro" id="IPR038591">
    <property type="entry name" value="NolW-like_sf"/>
</dbReference>
<feature type="chain" id="PRO_5038206197" description="Type 3 secretion system secretin" evidence="10">
    <location>
        <begin position="35"/>
        <end position="608"/>
    </location>
</feature>
<feature type="domain" description="SPI-1 type 3 secretion system secretin N0" evidence="14">
    <location>
        <begin position="46"/>
        <end position="110"/>
    </location>
</feature>
<evidence type="ECO:0000256" key="2">
    <source>
        <dbReference type="ARBA" id="ARBA00007032"/>
    </source>
</evidence>
<evidence type="ECO:0000256" key="3">
    <source>
        <dbReference type="ARBA" id="ARBA00022448"/>
    </source>
</evidence>
<evidence type="ECO:0000256" key="6">
    <source>
        <dbReference type="ARBA" id="ARBA00023010"/>
    </source>
</evidence>
<evidence type="ECO:0000256" key="9">
    <source>
        <dbReference type="ARBA" id="ARBA00023237"/>
    </source>
</evidence>
<dbReference type="GO" id="GO:0030254">
    <property type="term" value="P:protein secretion by the type III secretion system"/>
    <property type="evidence" value="ECO:0007669"/>
    <property type="project" value="UniProtKB-UniRule"/>
</dbReference>
<keyword evidence="7" id="KW-0843">Virulence</keyword>
<dbReference type="GO" id="GO:0030257">
    <property type="term" value="C:type III protein secretion system complex"/>
    <property type="evidence" value="ECO:0007669"/>
    <property type="project" value="UniProtKB-UniRule"/>
</dbReference>
<evidence type="ECO:0000259" key="14">
    <source>
        <dbReference type="Pfam" id="PF21304"/>
    </source>
</evidence>
<feature type="domain" description="Type II/III secretion system secretin-like" evidence="12">
    <location>
        <begin position="449"/>
        <end position="606"/>
    </location>
</feature>
<dbReference type="EMBL" id="LR824643">
    <property type="protein sequence ID" value="CAD0342801.1"/>
    <property type="molecule type" value="Genomic_DNA"/>
</dbReference>
<evidence type="ECO:0000256" key="1">
    <source>
        <dbReference type="ARBA" id="ARBA00004442"/>
    </source>
</evidence>
<keyword evidence="6 10" id="KW-0811">Translocation</keyword>
<evidence type="ECO:0000256" key="7">
    <source>
        <dbReference type="ARBA" id="ARBA00023026"/>
    </source>
</evidence>
<dbReference type="Gene3D" id="3.55.50.30">
    <property type="match status" value="1"/>
</dbReference>
<dbReference type="PROSITE" id="PS00875">
    <property type="entry name" value="T2SP_D"/>
    <property type="match status" value="1"/>
</dbReference>
<keyword evidence="5 10" id="KW-0653">Protein transport</keyword>
<evidence type="ECO:0000256" key="10">
    <source>
        <dbReference type="HAMAP-Rule" id="MF_02219"/>
    </source>
</evidence>
<dbReference type="GO" id="GO:0009279">
    <property type="term" value="C:cell outer membrane"/>
    <property type="evidence" value="ECO:0007669"/>
    <property type="project" value="UniProtKB-SubCell"/>
</dbReference>
<keyword evidence="8 10" id="KW-0472">Membrane</keyword>
<organism evidence="15">
    <name type="scientific">Xanthomonas campestris pv. juglandis</name>
    <name type="common">Xanthomonas arboricola pv. juglandis</name>
    <dbReference type="NCBI Taxonomy" id="195709"/>
    <lineage>
        <taxon>Bacteria</taxon>
        <taxon>Pseudomonadati</taxon>
        <taxon>Pseudomonadota</taxon>
        <taxon>Gammaproteobacteria</taxon>
        <taxon>Lysobacterales</taxon>
        <taxon>Lysobacteraceae</taxon>
        <taxon>Xanthomonas</taxon>
    </lineage>
</organism>
<evidence type="ECO:0000256" key="8">
    <source>
        <dbReference type="ARBA" id="ARBA00023136"/>
    </source>
</evidence>
<evidence type="ECO:0000313" key="17">
    <source>
        <dbReference type="Proteomes" id="UP000514411"/>
    </source>
</evidence>
<dbReference type="GO" id="GO:0015627">
    <property type="term" value="C:type II protein secretion system complex"/>
    <property type="evidence" value="ECO:0007669"/>
    <property type="project" value="TreeGrafter"/>
</dbReference>
<sequence length="608" mass="64126" precursor="true">MAYACPPVHRHRRAPLAAALLLSLLPLLPSHATAAQVPWHSRSFKYVADQKDLKEVLRDLSASQSITTWISPEVTGTLSGKFEASPQKFLDDLSATFGFVWYYDGAVLRIWGANETKNATLNLGAASTSALRDALARMRLDDPRFPVRYDEAAHVAVVSGPPGYVDTVAAIARQVAQGARQRDATEVQVFQLHYAQAADHSTRIGGQDVQVPGMASLLRSMYGVHGAPTAVLPGPGANFGRVQPIGGGSSNTFGNNGQAQNGGGSNGGNGILGLPASWFGGGSPSDRVPVSPPLPGTGANAPASVWPEMSQARRDAPLAVDAGSGGELASDAPVIEADPRTNAILIRDRPERMAAYGSLIQQLDNRPKLLQIDATIIEIRDGAMQDLGVDWRFHSRRVDVQTGDGRGGQLGYDGSLSGAAVAGASAPLGGTLTAVLGDAGRYLMTRVSALEQTNKAKIVSTPQVATLDNVEAVMDHKQQAFVRVSGYASADLYNLSAGVSLRVLPSVVPGSPDGQMRLDVRIEDGQLGANTVDGIPVITSSEITTQAFVNEGQSLLIAGYAQDTDQTDLNKVPGLSRIPLVGNLFKHRQQGGSRLQRLFLLTPHIVSP</sequence>
<dbReference type="InterPro" id="IPR050810">
    <property type="entry name" value="Bact_Secretion_Sys_Channel"/>
</dbReference>
<evidence type="ECO:0000259" key="13">
    <source>
        <dbReference type="Pfam" id="PF03958"/>
    </source>
</evidence>
<comment type="subunit">
    <text evidence="10">The core secretion machinery of the T3SS is composed of approximately 20 different proteins, including cytoplasmic components, a base, an export apparatus and a needle. This subunit is part of the base, which anchors the injectisome in the bacterial cell envelope. Forms a stable homooligomeric complex.</text>
</comment>
<evidence type="ECO:0000256" key="11">
    <source>
        <dbReference type="RuleBase" id="RU004004"/>
    </source>
</evidence>
<evidence type="ECO:0000259" key="12">
    <source>
        <dbReference type="Pfam" id="PF00263"/>
    </source>
</evidence>
<dbReference type="InterPro" id="IPR049034">
    <property type="entry name" value="T3S_SPI-1_N0"/>
</dbReference>
<dbReference type="Gene3D" id="3.30.1370.120">
    <property type="match status" value="2"/>
</dbReference>
<comment type="similarity">
    <text evidence="2 10">Belongs to the bacterial secretin family. T3SS SctC subfamily.</text>
</comment>
<evidence type="ECO:0000256" key="4">
    <source>
        <dbReference type="ARBA" id="ARBA00022729"/>
    </source>
</evidence>
<dbReference type="PANTHER" id="PTHR30332:SF5">
    <property type="entry name" value="SPI-1 TYPE 3 SECRETION SYSTEM SECRETIN"/>
    <property type="match status" value="1"/>
</dbReference>
<dbReference type="Pfam" id="PF00263">
    <property type="entry name" value="Secretin"/>
    <property type="match status" value="1"/>
</dbReference>
<dbReference type="InterPro" id="IPR004846">
    <property type="entry name" value="T2SS/T3SS_dom"/>
</dbReference>